<proteinExistence type="predicted"/>
<organism evidence="1">
    <name type="scientific">Micrurus corallinus</name>
    <name type="common">Brazilian coral snake</name>
    <dbReference type="NCBI Taxonomy" id="54390"/>
    <lineage>
        <taxon>Eukaryota</taxon>
        <taxon>Metazoa</taxon>
        <taxon>Chordata</taxon>
        <taxon>Craniata</taxon>
        <taxon>Vertebrata</taxon>
        <taxon>Euteleostomi</taxon>
        <taxon>Lepidosauria</taxon>
        <taxon>Squamata</taxon>
        <taxon>Bifurcata</taxon>
        <taxon>Unidentata</taxon>
        <taxon>Episquamata</taxon>
        <taxon>Toxicofera</taxon>
        <taxon>Serpentes</taxon>
        <taxon>Colubroidea</taxon>
        <taxon>Elapidae</taxon>
        <taxon>Elapinae</taxon>
        <taxon>Micrurus</taxon>
    </lineage>
</organism>
<dbReference type="AlphaFoldDB" id="A0A2D4F177"/>
<reference evidence="1" key="2">
    <citation type="submission" date="2017-11" db="EMBL/GenBank/DDBJ databases">
        <title>Coralsnake Venomics: Analyses of Venom Gland Transcriptomes and Proteomes of Six Brazilian Taxa.</title>
        <authorList>
            <person name="Aird S.D."/>
            <person name="Jorge da Silva N."/>
            <person name="Qiu L."/>
            <person name="Villar-Briones A."/>
            <person name="Aparecida-Saddi V."/>
            <person name="Campos-Telles M.P."/>
            <person name="Grau M."/>
            <person name="Mikheyev A.S."/>
        </authorList>
    </citation>
    <scope>NUCLEOTIDE SEQUENCE</scope>
    <source>
        <tissue evidence="1">Venom_gland</tissue>
    </source>
</reference>
<name>A0A2D4F177_MICCO</name>
<evidence type="ECO:0000313" key="1">
    <source>
        <dbReference type="EMBL" id="LAA41262.1"/>
    </source>
</evidence>
<protein>
    <submittedName>
        <fullName evidence="1">Uncharacterized protein</fullName>
    </submittedName>
</protein>
<sequence length="106" mass="11866">MLLGERFRGLRVARKITGSPPLITVRLGTEVAMAPQKVTLDFHICDTHSNPHGDVIHIWMSGNLPVFMTTAVSQGYVIILQPSNESQWRSQVHFSTMLLTAVIHFI</sequence>
<accession>A0A2D4F177</accession>
<reference evidence="1" key="1">
    <citation type="submission" date="2017-07" db="EMBL/GenBank/DDBJ databases">
        <authorList>
            <person name="Mikheyev A."/>
            <person name="Grau M."/>
        </authorList>
    </citation>
    <scope>NUCLEOTIDE SEQUENCE</scope>
    <source>
        <tissue evidence="1">Venom_gland</tissue>
    </source>
</reference>
<dbReference type="EMBL" id="IACJ01048610">
    <property type="protein sequence ID" value="LAA41262.1"/>
    <property type="molecule type" value="Transcribed_RNA"/>
</dbReference>